<dbReference type="Gramene" id="VVA37394">
    <property type="protein sequence ID" value="VVA37394"/>
    <property type="gene ID" value="Prudul26B023991"/>
</dbReference>
<gene>
    <name evidence="1" type="ORF">ALMOND_2B023991</name>
</gene>
<dbReference type="EMBL" id="CABIKO010000533">
    <property type="protein sequence ID" value="VVA37394.1"/>
    <property type="molecule type" value="Genomic_DNA"/>
</dbReference>
<name>A0A5E4GC90_PRUDU</name>
<evidence type="ECO:0000313" key="1">
    <source>
        <dbReference type="EMBL" id="VVA37394.1"/>
    </source>
</evidence>
<feature type="non-terminal residue" evidence="1">
    <location>
        <position position="1"/>
    </location>
</feature>
<feature type="non-terminal residue" evidence="1">
    <location>
        <position position="86"/>
    </location>
</feature>
<dbReference type="InParanoid" id="A0A5E4GC90"/>
<organism evidence="1 2">
    <name type="scientific">Prunus dulcis</name>
    <name type="common">Almond</name>
    <name type="synonym">Amygdalus dulcis</name>
    <dbReference type="NCBI Taxonomy" id="3755"/>
    <lineage>
        <taxon>Eukaryota</taxon>
        <taxon>Viridiplantae</taxon>
        <taxon>Streptophyta</taxon>
        <taxon>Embryophyta</taxon>
        <taxon>Tracheophyta</taxon>
        <taxon>Spermatophyta</taxon>
        <taxon>Magnoliopsida</taxon>
        <taxon>eudicotyledons</taxon>
        <taxon>Gunneridae</taxon>
        <taxon>Pentapetalae</taxon>
        <taxon>rosids</taxon>
        <taxon>fabids</taxon>
        <taxon>Rosales</taxon>
        <taxon>Rosaceae</taxon>
        <taxon>Amygdaloideae</taxon>
        <taxon>Amygdaleae</taxon>
        <taxon>Prunus</taxon>
    </lineage>
</organism>
<reference evidence="2" key="1">
    <citation type="journal article" date="2020" name="Plant J.">
        <title>Transposons played a major role in the diversification between the closely related almond and peach genomes: results from the almond genome sequence.</title>
        <authorList>
            <person name="Alioto T."/>
            <person name="Alexiou K.G."/>
            <person name="Bardil A."/>
            <person name="Barteri F."/>
            <person name="Castanera R."/>
            <person name="Cruz F."/>
            <person name="Dhingra A."/>
            <person name="Duval H."/>
            <person name="Fernandez I Marti A."/>
            <person name="Frias L."/>
            <person name="Galan B."/>
            <person name="Garcia J.L."/>
            <person name="Howad W."/>
            <person name="Gomez-Garrido J."/>
            <person name="Gut M."/>
            <person name="Julca I."/>
            <person name="Morata J."/>
            <person name="Puigdomenech P."/>
            <person name="Ribeca P."/>
            <person name="Rubio Cabetas M.J."/>
            <person name="Vlasova A."/>
            <person name="Wirthensohn M."/>
            <person name="Garcia-Mas J."/>
            <person name="Gabaldon T."/>
            <person name="Casacuberta J.M."/>
            <person name="Arus P."/>
        </authorList>
    </citation>
    <scope>NUCLEOTIDE SEQUENCE [LARGE SCALE GENOMIC DNA]</scope>
    <source>
        <strain evidence="2">cv. Texas</strain>
    </source>
</reference>
<proteinExistence type="predicted"/>
<dbReference type="Proteomes" id="UP000327085">
    <property type="component" value="Unassembled WGS sequence"/>
</dbReference>
<dbReference type="AlphaFoldDB" id="A0A5E4GC90"/>
<protein>
    <submittedName>
        <fullName evidence="1">PREDICTED: DNA/RNA polymerases superfamily</fullName>
    </submittedName>
</protein>
<sequence length="86" mass="9727">RANVVADALSRKSSGSLAHLRREYLPLLVELWKLRVGLSLDDQGALLAILHVRLVLVKQIIDAQMQDPLICMLRLEVENGTRTYYS</sequence>
<accession>A0A5E4GC90</accession>
<evidence type="ECO:0000313" key="2">
    <source>
        <dbReference type="Proteomes" id="UP000327085"/>
    </source>
</evidence>